<protein>
    <submittedName>
        <fullName evidence="2">Uncharacterized protein</fullName>
    </submittedName>
</protein>
<comment type="caution">
    <text evidence="2">The sequence shown here is derived from an EMBL/GenBank/DDBJ whole genome shotgun (WGS) entry which is preliminary data.</text>
</comment>
<accession>A0A9P6LC87</accession>
<reference evidence="2" key="1">
    <citation type="journal article" date="2020" name="Nat. Commun.">
        <title>Large-scale genome sequencing of mycorrhizal fungi provides insights into the early evolution of symbiotic traits.</title>
        <authorList>
            <person name="Miyauchi S."/>
            <person name="Kiss E."/>
            <person name="Kuo A."/>
            <person name="Drula E."/>
            <person name="Kohler A."/>
            <person name="Sanchez-Garcia M."/>
            <person name="Morin E."/>
            <person name="Andreopoulos B."/>
            <person name="Barry K.W."/>
            <person name="Bonito G."/>
            <person name="Buee M."/>
            <person name="Carver A."/>
            <person name="Chen C."/>
            <person name="Cichocki N."/>
            <person name="Clum A."/>
            <person name="Culley D."/>
            <person name="Crous P.W."/>
            <person name="Fauchery L."/>
            <person name="Girlanda M."/>
            <person name="Hayes R.D."/>
            <person name="Keri Z."/>
            <person name="LaButti K."/>
            <person name="Lipzen A."/>
            <person name="Lombard V."/>
            <person name="Magnuson J."/>
            <person name="Maillard F."/>
            <person name="Murat C."/>
            <person name="Nolan M."/>
            <person name="Ohm R.A."/>
            <person name="Pangilinan J."/>
            <person name="Pereira M.F."/>
            <person name="Perotto S."/>
            <person name="Peter M."/>
            <person name="Pfister S."/>
            <person name="Riley R."/>
            <person name="Sitrit Y."/>
            <person name="Stielow J.B."/>
            <person name="Szollosi G."/>
            <person name="Zifcakova L."/>
            <person name="Stursova M."/>
            <person name="Spatafora J.W."/>
            <person name="Tedersoo L."/>
            <person name="Vaario L.M."/>
            <person name="Yamada A."/>
            <person name="Yan M."/>
            <person name="Wang P."/>
            <person name="Xu J."/>
            <person name="Bruns T."/>
            <person name="Baldrian P."/>
            <person name="Vilgalys R."/>
            <person name="Dunand C."/>
            <person name="Henrissat B."/>
            <person name="Grigoriev I.V."/>
            <person name="Hibbett D."/>
            <person name="Nagy L.G."/>
            <person name="Martin F.M."/>
        </authorList>
    </citation>
    <scope>NUCLEOTIDE SEQUENCE</scope>
    <source>
        <strain evidence="2">UH-Tt-Lm1</strain>
    </source>
</reference>
<feature type="transmembrane region" description="Helical" evidence="1">
    <location>
        <begin position="38"/>
        <end position="58"/>
    </location>
</feature>
<keyword evidence="1" id="KW-0812">Transmembrane</keyword>
<keyword evidence="1" id="KW-1133">Transmembrane helix</keyword>
<proteinExistence type="predicted"/>
<sequence length="166" mass="17591">MTGELRLSGPPMGSYVLFGPSPTPLCLLCCPRGHVRPYAPLLLILIPYIIYLIVISFVSRASIRPDKCVRNDGVSRTLGTFLRVVILVGSDLQPLKMKSHLSRPGRIVVLTGVPLSTGASSGGNRGFAPPTLSPHAVGQVGHSDRGVIVRAAGRVDSRVESVDGLT</sequence>
<evidence type="ECO:0000313" key="2">
    <source>
        <dbReference type="EMBL" id="KAF9792482.1"/>
    </source>
</evidence>
<name>A0A9P6LC87_9AGAM</name>
<dbReference type="EMBL" id="WIUZ02000001">
    <property type="protein sequence ID" value="KAF9792482.1"/>
    <property type="molecule type" value="Genomic_DNA"/>
</dbReference>
<evidence type="ECO:0000256" key="1">
    <source>
        <dbReference type="SAM" id="Phobius"/>
    </source>
</evidence>
<keyword evidence="1" id="KW-0472">Membrane</keyword>
<reference evidence="2" key="2">
    <citation type="submission" date="2020-11" db="EMBL/GenBank/DDBJ databases">
        <authorList>
            <consortium name="DOE Joint Genome Institute"/>
            <person name="Kuo A."/>
            <person name="Miyauchi S."/>
            <person name="Kiss E."/>
            <person name="Drula E."/>
            <person name="Kohler A."/>
            <person name="Sanchez-Garcia M."/>
            <person name="Andreopoulos B."/>
            <person name="Barry K.W."/>
            <person name="Bonito G."/>
            <person name="Buee M."/>
            <person name="Carver A."/>
            <person name="Chen C."/>
            <person name="Cichocki N."/>
            <person name="Clum A."/>
            <person name="Culley D."/>
            <person name="Crous P.W."/>
            <person name="Fauchery L."/>
            <person name="Girlanda M."/>
            <person name="Hayes R."/>
            <person name="Keri Z."/>
            <person name="Labutti K."/>
            <person name="Lipzen A."/>
            <person name="Lombard V."/>
            <person name="Magnuson J."/>
            <person name="Maillard F."/>
            <person name="Morin E."/>
            <person name="Murat C."/>
            <person name="Nolan M."/>
            <person name="Ohm R."/>
            <person name="Pangilinan J."/>
            <person name="Pereira M."/>
            <person name="Perotto S."/>
            <person name="Peter M."/>
            <person name="Riley R."/>
            <person name="Sitrit Y."/>
            <person name="Stielow B."/>
            <person name="Szollosi G."/>
            <person name="Zifcakova L."/>
            <person name="Stursova M."/>
            <person name="Spatafora J.W."/>
            <person name="Tedersoo L."/>
            <person name="Vaario L.-M."/>
            <person name="Yamada A."/>
            <person name="Yan M."/>
            <person name="Wang P."/>
            <person name="Xu J."/>
            <person name="Bruns T."/>
            <person name="Baldrian P."/>
            <person name="Vilgalys R."/>
            <person name="Henrissat B."/>
            <person name="Grigoriev I.V."/>
            <person name="Hibbett D."/>
            <person name="Nagy L.G."/>
            <person name="Martin F.M."/>
        </authorList>
    </citation>
    <scope>NUCLEOTIDE SEQUENCE</scope>
    <source>
        <strain evidence="2">UH-Tt-Lm1</strain>
    </source>
</reference>
<gene>
    <name evidence="2" type="ORF">BJ322DRAFT_50016</name>
</gene>
<dbReference type="Proteomes" id="UP000736335">
    <property type="component" value="Unassembled WGS sequence"/>
</dbReference>
<evidence type="ECO:0000313" key="3">
    <source>
        <dbReference type="Proteomes" id="UP000736335"/>
    </source>
</evidence>
<keyword evidence="3" id="KW-1185">Reference proteome</keyword>
<dbReference type="AlphaFoldDB" id="A0A9P6LC87"/>
<organism evidence="2 3">
    <name type="scientific">Thelephora terrestris</name>
    <dbReference type="NCBI Taxonomy" id="56493"/>
    <lineage>
        <taxon>Eukaryota</taxon>
        <taxon>Fungi</taxon>
        <taxon>Dikarya</taxon>
        <taxon>Basidiomycota</taxon>
        <taxon>Agaricomycotina</taxon>
        <taxon>Agaricomycetes</taxon>
        <taxon>Thelephorales</taxon>
        <taxon>Thelephoraceae</taxon>
        <taxon>Thelephora</taxon>
    </lineage>
</organism>